<evidence type="ECO:0000313" key="6">
    <source>
        <dbReference type="Proteomes" id="UP001215549"/>
    </source>
</evidence>
<dbReference type="PANTHER" id="PTHR30222">
    <property type="entry name" value="SPERMIDINE/PUTRESCINE-BINDING PERIPLASMIC PROTEIN"/>
    <property type="match status" value="1"/>
</dbReference>
<reference evidence="4 6" key="2">
    <citation type="submission" date="2021-01" db="EMBL/GenBank/DDBJ databases">
        <title>Biogeographic distribution of Paracoccus.</title>
        <authorList>
            <person name="Hollensteiner J."/>
            <person name="Leineberger J."/>
            <person name="Brinkhoff T."/>
            <person name="Daniel R."/>
        </authorList>
    </citation>
    <scope>NUCLEOTIDE SEQUENCE [LARGE SCALE GENOMIC DNA]</scope>
    <source>
        <strain evidence="4 6">DSM 18447</strain>
    </source>
</reference>
<dbReference type="PANTHER" id="PTHR30222:SF2">
    <property type="entry name" value="ABC TRANSPORTER SUBSTRATE-BINDING PROTEIN"/>
    <property type="match status" value="1"/>
</dbReference>
<dbReference type="InterPro" id="IPR006059">
    <property type="entry name" value="SBP"/>
</dbReference>
<evidence type="ECO:0000313" key="3">
    <source>
        <dbReference type="EMBL" id="SIT08072.1"/>
    </source>
</evidence>
<dbReference type="CDD" id="cd13589">
    <property type="entry name" value="PBP2_polyamine_RpCGA009"/>
    <property type="match status" value="1"/>
</dbReference>
<gene>
    <name evidence="4" type="ORF">JHX88_20490</name>
    <name evidence="3" type="ORF">SAMN05421772_11656</name>
</gene>
<protein>
    <submittedName>
        <fullName evidence="4">ABC transporter substrate-binding protein</fullName>
    </submittedName>
    <submittedName>
        <fullName evidence="3">Spermidine/putrescine transport system substrate-binding protein</fullName>
    </submittedName>
</protein>
<dbReference type="RefSeq" id="WP_076527759.1">
    <property type="nucleotide sequence ID" value="NZ_CP067140.1"/>
</dbReference>
<dbReference type="Proteomes" id="UP000186216">
    <property type="component" value="Unassembled WGS sequence"/>
</dbReference>
<keyword evidence="6" id="KW-1185">Reference proteome</keyword>
<evidence type="ECO:0000256" key="2">
    <source>
        <dbReference type="SAM" id="SignalP"/>
    </source>
</evidence>
<dbReference type="Pfam" id="PF13416">
    <property type="entry name" value="SBP_bac_8"/>
    <property type="match status" value="1"/>
</dbReference>
<evidence type="ECO:0000313" key="4">
    <source>
        <dbReference type="EMBL" id="WCR03127.1"/>
    </source>
</evidence>
<dbReference type="Gene3D" id="3.40.190.10">
    <property type="entry name" value="Periplasmic binding protein-like II"/>
    <property type="match status" value="2"/>
</dbReference>
<feature type="chain" id="PRO_5041303859" evidence="2">
    <location>
        <begin position="21"/>
        <end position="351"/>
    </location>
</feature>
<keyword evidence="1 2" id="KW-0732">Signal</keyword>
<accession>A0AA45W7B1</accession>
<dbReference type="EMBL" id="FTOU01000016">
    <property type="protein sequence ID" value="SIT08072.1"/>
    <property type="molecule type" value="Genomic_DNA"/>
</dbReference>
<name>A0AA45W7B1_9RHOB</name>
<evidence type="ECO:0000313" key="5">
    <source>
        <dbReference type="Proteomes" id="UP000186216"/>
    </source>
</evidence>
<dbReference type="Proteomes" id="UP001215549">
    <property type="component" value="Chromosome"/>
</dbReference>
<reference evidence="3 5" key="1">
    <citation type="submission" date="2017-01" db="EMBL/GenBank/DDBJ databases">
        <authorList>
            <person name="Varghese N."/>
            <person name="Submissions S."/>
        </authorList>
    </citation>
    <scope>NUCLEOTIDE SEQUENCE [LARGE SCALE GENOMIC DNA]</scope>
    <source>
        <strain evidence="3 5">DSM 18447</strain>
    </source>
</reference>
<dbReference type="EMBL" id="CP067140">
    <property type="protein sequence ID" value="WCR03127.1"/>
    <property type="molecule type" value="Genomic_DNA"/>
</dbReference>
<dbReference type="AlphaFoldDB" id="A0AA45W7B1"/>
<sequence length="351" mass="39397">MPRFSSTPILALLLSMPVSAEPLNVVSWGGAYEAAQKEAIFEPYSEQTGEELEIHQYAGEPDGLTTRAASENWDVVDMVEDQAIAACERGDILPLDPDELGLDPDDFSPAPIRRCSVPHTIFATVMAYDDRRFPGVKPNSIEDFFDTERFPGARGLEKRPDVILEWALLAEGVPAIQVYDLLSTERGLDLAFRALDRIRDDIIWWQNPAEAAEMLADGRAVMASGYNGRFFALKHEEKANIAILWDGRIISNDAWAIPASSRRQEAAKSFIAFAARPEPMAALASRIPYGPSRPDAFERIGLNPLDATPMRPHLPNSPEHGSRMLVRDSEWYAHTHELRMRRFRGWLKNDR</sequence>
<proteinExistence type="predicted"/>
<evidence type="ECO:0000256" key="1">
    <source>
        <dbReference type="ARBA" id="ARBA00022729"/>
    </source>
</evidence>
<dbReference type="SUPFAM" id="SSF53850">
    <property type="entry name" value="Periplasmic binding protein-like II"/>
    <property type="match status" value="1"/>
</dbReference>
<organism evidence="3 5">
    <name type="scientific">Paracoccus saliphilus</name>
    <dbReference type="NCBI Taxonomy" id="405559"/>
    <lineage>
        <taxon>Bacteria</taxon>
        <taxon>Pseudomonadati</taxon>
        <taxon>Pseudomonadota</taxon>
        <taxon>Alphaproteobacteria</taxon>
        <taxon>Rhodobacterales</taxon>
        <taxon>Paracoccaceae</taxon>
        <taxon>Paracoccus</taxon>
    </lineage>
</organism>
<feature type="signal peptide" evidence="2">
    <location>
        <begin position="1"/>
        <end position="20"/>
    </location>
</feature>